<proteinExistence type="inferred from homology"/>
<dbReference type="AlphaFoldDB" id="A0A857DHT0"/>
<evidence type="ECO:0000256" key="8">
    <source>
        <dbReference type="SAM" id="Phobius"/>
    </source>
</evidence>
<feature type="transmembrane region" description="Helical" evidence="8">
    <location>
        <begin position="216"/>
        <end position="233"/>
    </location>
</feature>
<comment type="similarity">
    <text evidence="2">Belongs to the amino acid-polyamine-organocation (APC) superfamily. Spore germination protein (SGP) (TC 2.A.3.9) family.</text>
</comment>
<feature type="transmembrane region" description="Helical" evidence="8">
    <location>
        <begin position="116"/>
        <end position="133"/>
    </location>
</feature>
<evidence type="ECO:0000256" key="3">
    <source>
        <dbReference type="ARBA" id="ARBA00022448"/>
    </source>
</evidence>
<feature type="transmembrane region" description="Helical" evidence="8">
    <location>
        <begin position="145"/>
        <end position="163"/>
    </location>
</feature>
<feature type="transmembrane region" description="Helical" evidence="8">
    <location>
        <begin position="40"/>
        <end position="60"/>
    </location>
</feature>
<dbReference type="PANTHER" id="PTHR34975">
    <property type="entry name" value="SPORE GERMINATION PROTEIN A2"/>
    <property type="match status" value="1"/>
</dbReference>
<evidence type="ECO:0000313" key="9">
    <source>
        <dbReference type="EMBL" id="QHA00052.1"/>
    </source>
</evidence>
<evidence type="ECO:0000256" key="2">
    <source>
        <dbReference type="ARBA" id="ARBA00007998"/>
    </source>
</evidence>
<feature type="transmembrane region" description="Helical" evidence="8">
    <location>
        <begin position="268"/>
        <end position="293"/>
    </location>
</feature>
<name>A0A857DHT0_9FIRM</name>
<dbReference type="GO" id="GO:0016020">
    <property type="term" value="C:membrane"/>
    <property type="evidence" value="ECO:0007669"/>
    <property type="project" value="UniProtKB-SubCell"/>
</dbReference>
<feature type="transmembrane region" description="Helical" evidence="8">
    <location>
        <begin position="305"/>
        <end position="325"/>
    </location>
</feature>
<evidence type="ECO:0000313" key="10">
    <source>
        <dbReference type="Proteomes" id="UP000430508"/>
    </source>
</evidence>
<organism evidence="9 10">
    <name type="scientific">Dehalobacter restrictus</name>
    <dbReference type="NCBI Taxonomy" id="55583"/>
    <lineage>
        <taxon>Bacteria</taxon>
        <taxon>Bacillati</taxon>
        <taxon>Bacillota</taxon>
        <taxon>Clostridia</taxon>
        <taxon>Eubacteriales</taxon>
        <taxon>Desulfitobacteriaceae</taxon>
        <taxon>Dehalobacter</taxon>
    </lineage>
</organism>
<evidence type="ECO:0000256" key="5">
    <source>
        <dbReference type="ARBA" id="ARBA00022692"/>
    </source>
</evidence>
<evidence type="ECO:0000256" key="6">
    <source>
        <dbReference type="ARBA" id="ARBA00022989"/>
    </source>
</evidence>
<protein>
    <submittedName>
        <fullName evidence="9">Endospore germination permease</fullName>
    </submittedName>
</protein>
<keyword evidence="7 8" id="KW-0472">Membrane</keyword>
<dbReference type="Pfam" id="PF03845">
    <property type="entry name" value="Spore_permease"/>
    <property type="match status" value="1"/>
</dbReference>
<dbReference type="GO" id="GO:0009847">
    <property type="term" value="P:spore germination"/>
    <property type="evidence" value="ECO:0007669"/>
    <property type="project" value="InterPro"/>
</dbReference>
<reference evidence="9 10" key="1">
    <citation type="submission" date="2019-12" db="EMBL/GenBank/DDBJ databases">
        <title>Sequence classification of anaerobic respiratory reductive dehalogenases: First we see many, then we see few.</title>
        <authorList>
            <person name="Molenda O."/>
            <person name="Puentes Jacome L.A."/>
            <person name="Cao X."/>
            <person name="Nesbo C.L."/>
            <person name="Tang S."/>
            <person name="Morson N."/>
            <person name="Patron J."/>
            <person name="Lomheim L."/>
            <person name="Wishart D.S."/>
            <person name="Edwards E.A."/>
        </authorList>
    </citation>
    <scope>NUCLEOTIDE SEQUENCE [LARGE SCALE GENOMIC DNA]</scope>
    <source>
        <strain evidence="9 10">12DCA</strain>
    </source>
</reference>
<accession>A0A857DHT0</accession>
<dbReference type="PANTHER" id="PTHR34975:SF2">
    <property type="entry name" value="SPORE GERMINATION PROTEIN A2"/>
    <property type="match status" value="1"/>
</dbReference>
<dbReference type="Proteomes" id="UP000430508">
    <property type="component" value="Chromosome"/>
</dbReference>
<sequence>MRLERGIISSSQLMFLVAGYVQGSVMVVAITNIITKQYTWLVVLSGLAASIPLAMVYIALARKFPGKDLVQINRIVYGPYLGKLVSALYIWFFCSVAGFMLTYVGEIIKYYMMPETPKYAICILFACICAWTVRNGIEVLARTSVIFVMIIIFVILITFFLLLKDMQLTNFLPFFDLSLKDFIQGTHVMLTLPFSEIVVFLMVMPYVNKGVEAKKSVILGLIIGGGSILIDTVRNTAVLGVTSTIMVSPSIESVRLIDLAEIITRLEMLVITLLLIAMFIKVSVMYYGSVLGIARLFNLRSYRPLVLPIGSIIVSLSILSFTYLAQNVSFATGTGPFFTLTFEFSPVITLLIAKIRKLPK</sequence>
<feature type="transmembrane region" description="Helical" evidence="8">
    <location>
        <begin position="12"/>
        <end position="34"/>
    </location>
</feature>
<keyword evidence="3" id="KW-0813">Transport</keyword>
<dbReference type="RefSeq" id="WP_019225465.1">
    <property type="nucleotide sequence ID" value="NZ_CP046996.1"/>
</dbReference>
<comment type="subcellular location">
    <subcellularLocation>
        <location evidence="1">Membrane</location>
        <topology evidence="1">Multi-pass membrane protein</topology>
    </subcellularLocation>
</comment>
<feature type="transmembrane region" description="Helical" evidence="8">
    <location>
        <begin position="80"/>
        <end position="104"/>
    </location>
</feature>
<keyword evidence="5 8" id="KW-0812">Transmembrane</keyword>
<evidence type="ECO:0000256" key="1">
    <source>
        <dbReference type="ARBA" id="ARBA00004141"/>
    </source>
</evidence>
<feature type="transmembrane region" description="Helical" evidence="8">
    <location>
        <begin position="337"/>
        <end position="355"/>
    </location>
</feature>
<dbReference type="InterPro" id="IPR004761">
    <property type="entry name" value="Spore_GerAB"/>
</dbReference>
<gene>
    <name evidence="9" type="ORF">GQ588_05020</name>
</gene>
<dbReference type="NCBIfam" id="TIGR00912">
    <property type="entry name" value="2A0309"/>
    <property type="match status" value="1"/>
</dbReference>
<evidence type="ECO:0000256" key="4">
    <source>
        <dbReference type="ARBA" id="ARBA00022544"/>
    </source>
</evidence>
<keyword evidence="4" id="KW-0309">Germination</keyword>
<keyword evidence="6 8" id="KW-1133">Transmembrane helix</keyword>
<evidence type="ECO:0000256" key="7">
    <source>
        <dbReference type="ARBA" id="ARBA00023136"/>
    </source>
</evidence>
<feature type="transmembrane region" description="Helical" evidence="8">
    <location>
        <begin position="183"/>
        <end position="204"/>
    </location>
</feature>
<dbReference type="EMBL" id="CP046996">
    <property type="protein sequence ID" value="QHA00052.1"/>
    <property type="molecule type" value="Genomic_DNA"/>
</dbReference>